<name>A0AAE9YRQ4_9GAMM</name>
<dbReference type="KEGG" id="tact:SG35_028230"/>
<keyword evidence="5" id="KW-1185">Reference proteome</keyword>
<comment type="similarity">
    <text evidence="1">Belongs to the esterase D family.</text>
</comment>
<dbReference type="InterPro" id="IPR052558">
    <property type="entry name" value="Siderophore_Hydrolase_D"/>
</dbReference>
<dbReference type="Proteomes" id="UP000032568">
    <property type="component" value="Chromosome"/>
</dbReference>
<dbReference type="InterPro" id="IPR000801">
    <property type="entry name" value="Esterase-like"/>
</dbReference>
<evidence type="ECO:0000256" key="3">
    <source>
        <dbReference type="SAM" id="SignalP"/>
    </source>
</evidence>
<sequence length="413" mass="47027">MIKIITLIFAFLSVLFSKLAASEQALQTQPIISGYQYQHSSKLLAQDRRYMVSLPERYHMSNRHYASLYVIDADFQFQHVSAVVKNLARMGKLPPLIVIGIANQGSDDYLKTTTWPDPKDEAFGGAGQFHAYLKQELVPLIDSQFRTKGQKALSGYSLGGLFTLYSMMQPDTPFNAFLAMSPSAWFDGNSLPGKLEPLLKQGKLTAPVFISLAREEGMGVDKVVEVFEQSAPAALKWQYKHYPEENHFTTALPALYDGLQFLAPDYAIDGTDMLAIGDYHQVLAHFKEQQKNWAGFRFEWLHAYQFAKYMFWSKQLDQVDGALQAISKQFPESLTGVTIQLANGFNKRKDFERVAQLLARVKADGETLPGWHKQMSVYYQAMNKPELARQHQQQALKLAQQYQLESWEVWELK</sequence>
<gene>
    <name evidence="4" type="ORF">SG35_028230</name>
</gene>
<feature type="chain" id="PRO_5041936378" evidence="3">
    <location>
        <begin position="21"/>
        <end position="413"/>
    </location>
</feature>
<feature type="signal peptide" evidence="3">
    <location>
        <begin position="1"/>
        <end position="20"/>
    </location>
</feature>
<dbReference type="PANTHER" id="PTHR40841">
    <property type="entry name" value="SIDEROPHORE TRIACETYLFUSARININE C ESTERASE"/>
    <property type="match status" value="1"/>
</dbReference>
<dbReference type="GO" id="GO:0016788">
    <property type="term" value="F:hydrolase activity, acting on ester bonds"/>
    <property type="evidence" value="ECO:0007669"/>
    <property type="project" value="TreeGrafter"/>
</dbReference>
<dbReference type="RefSeq" id="WP_044834420.1">
    <property type="nucleotide sequence ID" value="NZ_CP059735.1"/>
</dbReference>
<dbReference type="SUPFAM" id="SSF53474">
    <property type="entry name" value="alpha/beta-Hydrolases"/>
    <property type="match status" value="1"/>
</dbReference>
<dbReference type="PANTHER" id="PTHR40841:SF2">
    <property type="entry name" value="SIDEROPHORE-DEGRADING ESTERASE (EUROFUNG)"/>
    <property type="match status" value="1"/>
</dbReference>
<dbReference type="InterPro" id="IPR029058">
    <property type="entry name" value="AB_hydrolase_fold"/>
</dbReference>
<dbReference type="Pfam" id="PF00756">
    <property type="entry name" value="Esterase"/>
    <property type="match status" value="1"/>
</dbReference>
<evidence type="ECO:0000313" key="5">
    <source>
        <dbReference type="Proteomes" id="UP000032568"/>
    </source>
</evidence>
<reference evidence="4 5" key="2">
    <citation type="journal article" date="2022" name="Mar. Drugs">
        <title>Bioassay-Guided Fractionation Leads to the Detection of Cholic Acid Generated by the Rare Thalassomonas sp.</title>
        <authorList>
            <person name="Pheiffer F."/>
            <person name="Schneider Y.K."/>
            <person name="Hansen E.H."/>
            <person name="Andersen J.H."/>
            <person name="Isaksson J."/>
            <person name="Busche T."/>
            <person name="R C."/>
            <person name="Kalinowski J."/>
            <person name="Zyl L.V."/>
            <person name="Trindade M."/>
        </authorList>
    </citation>
    <scope>NUCLEOTIDE SEQUENCE [LARGE SCALE GENOMIC DNA]</scope>
    <source>
        <strain evidence="4 5">A5K-106</strain>
    </source>
</reference>
<dbReference type="AlphaFoldDB" id="A0AAE9YRQ4"/>
<keyword evidence="3" id="KW-0732">Signal</keyword>
<evidence type="ECO:0000313" key="4">
    <source>
        <dbReference type="EMBL" id="WDD99059.1"/>
    </source>
</evidence>
<evidence type="ECO:0000256" key="1">
    <source>
        <dbReference type="ARBA" id="ARBA00005622"/>
    </source>
</evidence>
<keyword evidence="2 4" id="KW-0378">Hydrolase</keyword>
<dbReference type="EMBL" id="CP059735">
    <property type="protein sequence ID" value="WDD99059.1"/>
    <property type="molecule type" value="Genomic_DNA"/>
</dbReference>
<organism evidence="4 5">
    <name type="scientific">Thalassomonas actiniarum</name>
    <dbReference type="NCBI Taxonomy" id="485447"/>
    <lineage>
        <taxon>Bacteria</taxon>
        <taxon>Pseudomonadati</taxon>
        <taxon>Pseudomonadota</taxon>
        <taxon>Gammaproteobacteria</taxon>
        <taxon>Alteromonadales</taxon>
        <taxon>Colwelliaceae</taxon>
        <taxon>Thalassomonas</taxon>
    </lineage>
</organism>
<evidence type="ECO:0000256" key="2">
    <source>
        <dbReference type="ARBA" id="ARBA00022801"/>
    </source>
</evidence>
<accession>A0AAE9YRQ4</accession>
<protein>
    <submittedName>
        <fullName evidence="4">Alpha/beta hydrolase</fullName>
    </submittedName>
</protein>
<proteinExistence type="inferred from homology"/>
<reference evidence="4 5" key="1">
    <citation type="journal article" date="2015" name="Genome Announc.">
        <title>Draft Genome Sequences of Marine Isolates of Thalassomonas viridans and Thalassomonas actiniarum.</title>
        <authorList>
            <person name="Olonade I."/>
            <person name="van Zyl L.J."/>
            <person name="Trindade M."/>
        </authorList>
    </citation>
    <scope>NUCLEOTIDE SEQUENCE [LARGE SCALE GENOMIC DNA]</scope>
    <source>
        <strain evidence="4 5">A5K-106</strain>
    </source>
</reference>
<dbReference type="Gene3D" id="3.40.50.1820">
    <property type="entry name" value="alpha/beta hydrolase"/>
    <property type="match status" value="1"/>
</dbReference>